<sequence>MSSTSSRMGPPPVRTNSRSKRMSSEASANSGSFTTSVKLSCREYTKNSCWFCDVEDVIETAHVVAKEDRAIRYLFNRGLINFSLTSALNGVALCPTCHTNFGNAMDPGWFFVPADLDFFIQKEKVDMERRQIAGDQGKVTNRICPTSEEYAASQPDGVPLYTRVLLHPNTINPPAGGFKLTAPWNGSPMAAIRRAFVALGSIRRPVIPQDIAEKLWMLQDLYHRDPEVKPQCLDAQADEMSVLRPLKRAPDEDEEPMTEMSMSPTKRTRAYLLDDDDEMWDQENRRRQFDTTGWVLGPDSTSDTASKRFRPLFN</sequence>
<name>A0A7H8QNX1_TALRU</name>
<evidence type="ECO:0000256" key="1">
    <source>
        <dbReference type="SAM" id="MobiDB-lite"/>
    </source>
</evidence>
<feature type="region of interest" description="Disordered" evidence="1">
    <location>
        <begin position="282"/>
        <end position="314"/>
    </location>
</feature>
<dbReference type="OrthoDB" id="3800761at2759"/>
<evidence type="ECO:0008006" key="4">
    <source>
        <dbReference type="Google" id="ProtNLM"/>
    </source>
</evidence>
<protein>
    <recommendedName>
        <fullName evidence="4">HNH nuclease domain-containing protein</fullName>
    </recommendedName>
</protein>
<keyword evidence="3" id="KW-1185">Reference proteome</keyword>
<dbReference type="RefSeq" id="XP_035341052.1">
    <property type="nucleotide sequence ID" value="XM_035485159.1"/>
</dbReference>
<dbReference type="EMBL" id="CP055898">
    <property type="protein sequence ID" value="QKX54873.1"/>
    <property type="molecule type" value="Genomic_DNA"/>
</dbReference>
<dbReference type="AlphaFoldDB" id="A0A7H8QNX1"/>
<dbReference type="GeneID" id="55989473"/>
<evidence type="ECO:0000313" key="3">
    <source>
        <dbReference type="Proteomes" id="UP000509510"/>
    </source>
</evidence>
<accession>A0A7H8QNX1</accession>
<dbReference type="KEGG" id="trg:TRUGW13939_01963"/>
<dbReference type="Proteomes" id="UP000509510">
    <property type="component" value="Chromosome I"/>
</dbReference>
<evidence type="ECO:0000313" key="2">
    <source>
        <dbReference type="EMBL" id="QKX54873.1"/>
    </source>
</evidence>
<gene>
    <name evidence="2" type="ORF">TRUGW13939_01963</name>
</gene>
<feature type="region of interest" description="Disordered" evidence="1">
    <location>
        <begin position="1"/>
        <end position="31"/>
    </location>
</feature>
<organism evidence="2 3">
    <name type="scientific">Talaromyces rugulosus</name>
    <name type="common">Penicillium rugulosum</name>
    <dbReference type="NCBI Taxonomy" id="121627"/>
    <lineage>
        <taxon>Eukaryota</taxon>
        <taxon>Fungi</taxon>
        <taxon>Dikarya</taxon>
        <taxon>Ascomycota</taxon>
        <taxon>Pezizomycotina</taxon>
        <taxon>Eurotiomycetes</taxon>
        <taxon>Eurotiomycetidae</taxon>
        <taxon>Eurotiales</taxon>
        <taxon>Trichocomaceae</taxon>
        <taxon>Talaromyces</taxon>
        <taxon>Talaromyces sect. Islandici</taxon>
    </lineage>
</organism>
<proteinExistence type="predicted"/>
<reference evidence="3" key="1">
    <citation type="submission" date="2020-06" db="EMBL/GenBank/DDBJ databases">
        <title>A chromosome-scale genome assembly of Talaromyces rugulosus W13939.</title>
        <authorList>
            <person name="Wang B."/>
            <person name="Guo L."/>
            <person name="Ye K."/>
            <person name="Wang L."/>
        </authorList>
    </citation>
    <scope>NUCLEOTIDE SEQUENCE [LARGE SCALE GENOMIC DNA]</scope>
    <source>
        <strain evidence="3">W13939</strain>
    </source>
</reference>